<name>A0ABT3ZFH2_9HYPH</name>
<dbReference type="EMBL" id="JAOVZR010000001">
    <property type="protein sequence ID" value="MCY0149976.1"/>
    <property type="molecule type" value="Genomic_DNA"/>
</dbReference>
<accession>A0ABT3ZFH2</accession>
<sequence>MAEATPLNLSPSAALRHIRDVATETSNIVIVRHASKRQVERGITRRQIELCVQKGTITEGPFMNAHGNWQVTLFRHATGEQINCVVAIDWPRKLIVVTAY</sequence>
<dbReference type="Pfam" id="PF14076">
    <property type="entry name" value="DUF4258"/>
    <property type="match status" value="1"/>
</dbReference>
<dbReference type="RefSeq" id="WP_267655416.1">
    <property type="nucleotide sequence ID" value="NZ_JAOVZR010000001.1"/>
</dbReference>
<dbReference type="InterPro" id="IPR025354">
    <property type="entry name" value="DUF4258"/>
</dbReference>
<evidence type="ECO:0000313" key="2">
    <source>
        <dbReference type="Proteomes" id="UP001073227"/>
    </source>
</evidence>
<comment type="caution">
    <text evidence="1">The sequence shown here is derived from an EMBL/GenBank/DDBJ whole genome shotgun (WGS) entry which is preliminary data.</text>
</comment>
<organism evidence="1 2">
    <name type="scientific">Hoeflea algicola</name>
    <dbReference type="NCBI Taxonomy" id="2983763"/>
    <lineage>
        <taxon>Bacteria</taxon>
        <taxon>Pseudomonadati</taxon>
        <taxon>Pseudomonadota</taxon>
        <taxon>Alphaproteobacteria</taxon>
        <taxon>Hyphomicrobiales</taxon>
        <taxon>Rhizobiaceae</taxon>
        <taxon>Hoeflea</taxon>
    </lineage>
</organism>
<dbReference type="Proteomes" id="UP001073227">
    <property type="component" value="Unassembled WGS sequence"/>
</dbReference>
<keyword evidence="2" id="KW-1185">Reference proteome</keyword>
<gene>
    <name evidence="1" type="ORF">OEG84_20295</name>
</gene>
<protein>
    <submittedName>
        <fullName evidence="1">DUF4258 domain-containing protein</fullName>
    </submittedName>
</protein>
<reference evidence="1" key="1">
    <citation type="submission" date="2022-10" db="EMBL/GenBank/DDBJ databases">
        <title>Hoeflea sp. G2-23, isolated from marine algae.</title>
        <authorList>
            <person name="Kristyanto S."/>
            <person name="Kim J.M."/>
            <person name="Jeon C.O."/>
        </authorList>
    </citation>
    <scope>NUCLEOTIDE SEQUENCE</scope>
    <source>
        <strain evidence="1">G2-23</strain>
    </source>
</reference>
<evidence type="ECO:0000313" key="1">
    <source>
        <dbReference type="EMBL" id="MCY0149976.1"/>
    </source>
</evidence>
<proteinExistence type="predicted"/>